<feature type="domain" description="Ribbon-helix-helix protein CopG" evidence="1">
    <location>
        <begin position="7"/>
        <end position="39"/>
    </location>
</feature>
<dbReference type="Proteomes" id="UP001242732">
    <property type="component" value="Chromosome"/>
</dbReference>
<protein>
    <submittedName>
        <fullName evidence="2">Ribbon-helix-helix domain-containing protein</fullName>
    </submittedName>
</protein>
<dbReference type="RefSeq" id="WP_011793581.1">
    <property type="nucleotide sequence ID" value="NZ_CP023687.1"/>
</dbReference>
<reference evidence="2 3" key="1">
    <citation type="submission" date="2023-06" db="EMBL/GenBank/DDBJ databases">
        <authorList>
            <person name="Ham H."/>
            <person name="Park D.S."/>
        </authorList>
    </citation>
    <scope>NUCLEOTIDE SEQUENCE [LARGE SCALE GENOMIC DNA]</scope>
    <source>
        <strain evidence="2 3">KACC 17005</strain>
    </source>
</reference>
<keyword evidence="3" id="KW-1185">Reference proteome</keyword>
<sequence>MGKLNAVRCDADFQRALEELANARGWSVPALFREAARQYMQGEELHRAMVDLEKRQAGSFKALHKEVRRLRHDMRVLMAVQELFIKSYYMHTPHVPEAARIVSKAHAVERWEKLLRAIAGTMQDSGSLSNITVAPESTRSDE</sequence>
<dbReference type="CDD" id="cd21631">
    <property type="entry name" value="RHH_CopG_NikR-like"/>
    <property type="match status" value="1"/>
</dbReference>
<accession>A0ABY9AP97</accession>
<gene>
    <name evidence="2" type="ORF">QRO08_22965</name>
</gene>
<dbReference type="GeneID" id="79790207"/>
<name>A0ABY9AP97_PARCI</name>
<evidence type="ECO:0000313" key="3">
    <source>
        <dbReference type="Proteomes" id="UP001242732"/>
    </source>
</evidence>
<evidence type="ECO:0000259" key="1">
    <source>
        <dbReference type="Pfam" id="PF01402"/>
    </source>
</evidence>
<organism evidence="2 3">
    <name type="scientific">Paracidovorax citrulli</name>
    <name type="common">Acidovorax citrulli</name>
    <dbReference type="NCBI Taxonomy" id="80869"/>
    <lineage>
        <taxon>Bacteria</taxon>
        <taxon>Pseudomonadati</taxon>
        <taxon>Pseudomonadota</taxon>
        <taxon>Betaproteobacteria</taxon>
        <taxon>Burkholderiales</taxon>
        <taxon>Comamonadaceae</taxon>
        <taxon>Paracidovorax</taxon>
    </lineage>
</organism>
<dbReference type="InterPro" id="IPR002145">
    <property type="entry name" value="CopG"/>
</dbReference>
<dbReference type="EMBL" id="CP127363">
    <property type="protein sequence ID" value="WIY48643.1"/>
    <property type="molecule type" value="Genomic_DNA"/>
</dbReference>
<proteinExistence type="predicted"/>
<dbReference type="Pfam" id="PF01402">
    <property type="entry name" value="RHH_1"/>
    <property type="match status" value="1"/>
</dbReference>
<evidence type="ECO:0000313" key="2">
    <source>
        <dbReference type="EMBL" id="WIY48643.1"/>
    </source>
</evidence>